<organism evidence="1 2">
    <name type="scientific">Hygrophoropsis aurantiaca</name>
    <dbReference type="NCBI Taxonomy" id="72124"/>
    <lineage>
        <taxon>Eukaryota</taxon>
        <taxon>Fungi</taxon>
        <taxon>Dikarya</taxon>
        <taxon>Basidiomycota</taxon>
        <taxon>Agaricomycotina</taxon>
        <taxon>Agaricomycetes</taxon>
        <taxon>Agaricomycetidae</taxon>
        <taxon>Boletales</taxon>
        <taxon>Coniophorineae</taxon>
        <taxon>Hygrophoropsidaceae</taxon>
        <taxon>Hygrophoropsis</taxon>
    </lineage>
</organism>
<protein>
    <submittedName>
        <fullName evidence="1">Uncharacterized protein</fullName>
    </submittedName>
</protein>
<comment type="caution">
    <text evidence="1">The sequence shown here is derived from an EMBL/GenBank/DDBJ whole genome shotgun (WGS) entry which is preliminary data.</text>
</comment>
<evidence type="ECO:0000313" key="1">
    <source>
        <dbReference type="EMBL" id="KAH7915813.1"/>
    </source>
</evidence>
<name>A0ACB8AS19_9AGAM</name>
<evidence type="ECO:0000313" key="2">
    <source>
        <dbReference type="Proteomes" id="UP000790377"/>
    </source>
</evidence>
<gene>
    <name evidence="1" type="ORF">BJ138DRAFT_1140948</name>
</gene>
<dbReference type="Proteomes" id="UP000790377">
    <property type="component" value="Unassembled WGS sequence"/>
</dbReference>
<accession>A0ACB8AS19</accession>
<proteinExistence type="predicted"/>
<keyword evidence="2" id="KW-1185">Reference proteome</keyword>
<dbReference type="EMBL" id="MU267596">
    <property type="protein sequence ID" value="KAH7915813.1"/>
    <property type="molecule type" value="Genomic_DNA"/>
</dbReference>
<sequence length="358" mass="39418">MTIDNATAVLADIQNPEVYLNYLPPAIASEYEVSRNVYIATLGALLWDILYSFPQDIRLMQISRPTPVIFVYFLSRISAVGYVFQSVIAKTGPVDDCAALMLTICIAWIATSACSSFLFLKRVQAIFLQQRMVFHAFILLWIASVGVSIVVPFGSHAGPLADTKHCINTGEAHYVVAAIIMQLVFDSLVFLAISYKLASSRHNSGEKIPWKKIFSGRALPRLSKAVLQGGQQYYLITVGANIAVTVLLSTPSVPPIYQATFTIPNIALSSSMACRVFRNLKLETYEVTEIHETGLLSTLRFGQMPIVSSDPQSTIPYVSEMPTRSRTNKHLSTLDLEKGDGSGSGSLEELRFRIPENA</sequence>
<reference evidence="1" key="1">
    <citation type="journal article" date="2021" name="New Phytol.">
        <title>Evolutionary innovations through gain and loss of genes in the ectomycorrhizal Boletales.</title>
        <authorList>
            <person name="Wu G."/>
            <person name="Miyauchi S."/>
            <person name="Morin E."/>
            <person name="Kuo A."/>
            <person name="Drula E."/>
            <person name="Varga T."/>
            <person name="Kohler A."/>
            <person name="Feng B."/>
            <person name="Cao Y."/>
            <person name="Lipzen A."/>
            <person name="Daum C."/>
            <person name="Hundley H."/>
            <person name="Pangilinan J."/>
            <person name="Johnson J."/>
            <person name="Barry K."/>
            <person name="LaButti K."/>
            <person name="Ng V."/>
            <person name="Ahrendt S."/>
            <person name="Min B."/>
            <person name="Choi I.G."/>
            <person name="Park H."/>
            <person name="Plett J.M."/>
            <person name="Magnuson J."/>
            <person name="Spatafora J.W."/>
            <person name="Nagy L.G."/>
            <person name="Henrissat B."/>
            <person name="Grigoriev I.V."/>
            <person name="Yang Z.L."/>
            <person name="Xu J."/>
            <person name="Martin F.M."/>
        </authorList>
    </citation>
    <scope>NUCLEOTIDE SEQUENCE</scope>
    <source>
        <strain evidence="1">ATCC 28755</strain>
    </source>
</reference>